<dbReference type="InterPro" id="IPR026444">
    <property type="entry name" value="Secre_tail"/>
</dbReference>
<dbReference type="InterPro" id="IPR011050">
    <property type="entry name" value="Pectin_lyase_fold/virulence"/>
</dbReference>
<feature type="domain" description="PKD/Chitinase" evidence="2">
    <location>
        <begin position="825"/>
        <end position="912"/>
    </location>
</feature>
<dbReference type="SUPFAM" id="SSF49299">
    <property type="entry name" value="PKD domain"/>
    <property type="match status" value="5"/>
</dbReference>
<organism evidence="3 4">
    <name type="scientific">Xanthocytophaga flava</name>
    <dbReference type="NCBI Taxonomy" id="3048013"/>
    <lineage>
        <taxon>Bacteria</taxon>
        <taxon>Pseudomonadati</taxon>
        <taxon>Bacteroidota</taxon>
        <taxon>Cytophagia</taxon>
        <taxon>Cytophagales</taxon>
        <taxon>Rhodocytophagaceae</taxon>
        <taxon>Xanthocytophaga</taxon>
    </lineage>
</organism>
<dbReference type="SMART" id="SM00089">
    <property type="entry name" value="PKD"/>
    <property type="match status" value="7"/>
</dbReference>
<evidence type="ECO:0000313" key="3">
    <source>
        <dbReference type="EMBL" id="MDJ1495687.1"/>
    </source>
</evidence>
<sequence>MFTFTIRARKKLKYALAVAITSILSIPTFATDYYVSTSGSDSNDGSQSRPWRTIAKAAQAVPAGSHTIKVAAGTYDEQPMKLQPGVSLQGAGIDQTVIKNGTFVWWYGAIQLYSTSLTNGNQSVSGFTLDGKSYSAFSGIQVQNRNNVKIFNVKVQQFYHAGIELLADAGLQTQNIEIYNFVISESARESTGGSFGNITSRGSVSNLQIHDGTIYHLTNVTTGSYGEKSSGYAIKCLASWAGDDFSKSDYVSKSKFYNIKEYGKPSAPWGPNVPNLGFEFWAIGAEEVEITNCDFTTALSLEYEPAVLKGRYSFWVHDNRFKVQTGPAIELTPSNTLIENNIFDYRENVNAWNVMGEYNQKAKGGANIHVRRNYFLLGDRSPILWALGNPATNLHFYNNTISGTGNPAIFQVRSTSNGVASTNLRVFNNAFDVGNGGQITVVTYEGGTAQPQGLQLTNNHHSEPFAAIPSGATVSNNTQTTPALLRSGALALPYLSTAAGSALIDKGTNSLPTAPLAMTYSGNGPDIGAYESGGTGIANQLPTVSLGNPVANASYPTGSSINLIANASDADGSIAKVEFYAGSTKVGEKTSSPYSFSWNVTTAGSYALTAKATDNAGGVTTSAAINVTITAPNQAPSIAISSPSNNTSFTSGNAITITASATDSDGKVSKVEFFAGTSKIGESTTSPYTLSWTPSAAGTYAITAKATDDKTGVATSTIVSVIVNAINIPPVVSLTAPTANATFTTGNVTLTANASDSDGSIAKVEFFAGSTKLGEKTTSPYSITWSAATAGTYAITAKATDNKGGVTTSTAVNVTITAPNKAPVVAITSPSNTTLTLGSAVSITANASDSDGSIAKVEFFAGSTKLGEKTTSPYTLSWTPSAAGTYAITAKATDNKGSVTTSSAVSLVINAPANKAPIVSLTSPSANAGYQTGVSFTVAANASDADGSIAKVEFYAGAVKIGEKTASPYSITWSTATVGTYALTAKATDNKGSVTTSSTISVIVSAQPTANKLPVVSLTNPVANASYPTGSSINLTANASDADGSIAKVEFFAGSTKVGEKTSSPYSFSWNVTTAGSYALTAKATDNKGGVSTSTAVNVTITAPNQAPVVAITSPSNNTSFTSGNAITITASATDSDGKVSKVEFFAGTSKIGESTTSPYTLNWTPSAAGTYAITAKATDDKTGVATSTIVSVIVNASTPTATTGDGLNGELYTQFGFSVAKTRIAIAGQTPTFTFGSSSVDYPNGSTATSSYTNSWGSWLGKDGSGAPGQTLETSTLRLHGYLEVKPEYDVVPGNSTIDIDFTLFSQGFAALTVNGIQVTLNEANWTFSSQTARVSFAGAGFYTIEIVQSMCWDNSGVELYSSIPGTENPGRGSSATPTIVPQSVLYKKIPTATASNSGRIASSSLVAYPNPSNGDQVAFKIDDQSQNGQDMVVTFYNLNGNVALQQTAEVIDGIVQLQNLGLNRGMYTVTVKGQKGIQHSKVVIQ</sequence>
<dbReference type="Gene3D" id="2.160.20.10">
    <property type="entry name" value="Single-stranded right-handed beta-helix, Pectin lyase-like"/>
    <property type="match status" value="1"/>
</dbReference>
<feature type="chain" id="PRO_5046665447" evidence="1">
    <location>
        <begin position="31"/>
        <end position="1487"/>
    </location>
</feature>
<dbReference type="Gene3D" id="2.60.40.10">
    <property type="entry name" value="Immunoglobulins"/>
    <property type="match status" value="7"/>
</dbReference>
<feature type="signal peptide" evidence="1">
    <location>
        <begin position="1"/>
        <end position="30"/>
    </location>
</feature>
<evidence type="ECO:0000256" key="1">
    <source>
        <dbReference type="SAM" id="SignalP"/>
    </source>
</evidence>
<dbReference type="RefSeq" id="WP_313999930.1">
    <property type="nucleotide sequence ID" value="NZ_JASJOT010000016.1"/>
</dbReference>
<keyword evidence="1" id="KW-0732">Signal</keyword>
<protein>
    <submittedName>
        <fullName evidence="3">Ig-like domain-containing protein</fullName>
    </submittedName>
</protein>
<dbReference type="InterPro" id="IPR013783">
    <property type="entry name" value="Ig-like_fold"/>
</dbReference>
<reference evidence="3 4" key="1">
    <citation type="submission" date="2023-05" db="EMBL/GenBank/DDBJ databases">
        <authorList>
            <person name="Zhang X."/>
        </authorList>
    </citation>
    <scope>NUCLEOTIDE SEQUENCE [LARGE SCALE GENOMIC DNA]</scope>
    <source>
        <strain evidence="3 4">DM2B3-1</strain>
    </source>
</reference>
<name>A0ABT7CPQ2_9BACT</name>
<feature type="domain" description="PKD/Chitinase" evidence="2">
    <location>
        <begin position="734"/>
        <end position="817"/>
    </location>
</feature>
<dbReference type="Proteomes" id="UP001228581">
    <property type="component" value="Unassembled WGS sequence"/>
</dbReference>
<evidence type="ECO:0000259" key="2">
    <source>
        <dbReference type="SMART" id="SM00089"/>
    </source>
</evidence>
<accession>A0ABT7CPQ2</accession>
<dbReference type="Pfam" id="PF18962">
    <property type="entry name" value="Por_Secre_tail"/>
    <property type="match status" value="1"/>
</dbReference>
<keyword evidence="4" id="KW-1185">Reference proteome</keyword>
<evidence type="ECO:0000313" key="4">
    <source>
        <dbReference type="Proteomes" id="UP001228581"/>
    </source>
</evidence>
<comment type="caution">
    <text evidence="3">The sequence shown here is derived from an EMBL/GenBank/DDBJ whole genome shotgun (WGS) entry which is preliminary data.</text>
</comment>
<dbReference type="InterPro" id="IPR012334">
    <property type="entry name" value="Pectin_lyas_fold"/>
</dbReference>
<dbReference type="SUPFAM" id="SSF51126">
    <property type="entry name" value="Pectin lyase-like"/>
    <property type="match status" value="1"/>
</dbReference>
<gene>
    <name evidence="3" type="ORF">QNI19_22315</name>
</gene>
<feature type="domain" description="PKD/Chitinase" evidence="2">
    <location>
        <begin position="919"/>
        <end position="1005"/>
    </location>
</feature>
<dbReference type="EMBL" id="JASJOT010000016">
    <property type="protein sequence ID" value="MDJ1495687.1"/>
    <property type="molecule type" value="Genomic_DNA"/>
</dbReference>
<dbReference type="Pfam" id="PF17957">
    <property type="entry name" value="Big_7"/>
    <property type="match status" value="7"/>
</dbReference>
<dbReference type="InterPro" id="IPR022409">
    <property type="entry name" value="PKD/Chitinase_dom"/>
</dbReference>
<feature type="domain" description="PKD/Chitinase" evidence="2">
    <location>
        <begin position="637"/>
        <end position="724"/>
    </location>
</feature>
<dbReference type="InterPro" id="IPR035986">
    <property type="entry name" value="PKD_dom_sf"/>
</dbReference>
<dbReference type="NCBIfam" id="TIGR04183">
    <property type="entry name" value="Por_Secre_tail"/>
    <property type="match status" value="1"/>
</dbReference>
<feature type="domain" description="PKD/Chitinase" evidence="2">
    <location>
        <begin position="1109"/>
        <end position="1196"/>
    </location>
</feature>
<feature type="domain" description="PKD/Chitinase" evidence="2">
    <location>
        <begin position="1013"/>
        <end position="1102"/>
    </location>
</feature>
<feature type="domain" description="PKD/Chitinase" evidence="2">
    <location>
        <begin position="548"/>
        <end position="632"/>
    </location>
</feature>
<proteinExistence type="predicted"/>